<organism evidence="4">
    <name type="scientific">hydrothermal vent metagenome</name>
    <dbReference type="NCBI Taxonomy" id="652676"/>
    <lineage>
        <taxon>unclassified sequences</taxon>
        <taxon>metagenomes</taxon>
        <taxon>ecological metagenomes</taxon>
    </lineage>
</organism>
<evidence type="ECO:0008006" key="5">
    <source>
        <dbReference type="Google" id="ProtNLM"/>
    </source>
</evidence>
<evidence type="ECO:0000313" key="4">
    <source>
        <dbReference type="EMBL" id="VAW10764.1"/>
    </source>
</evidence>
<dbReference type="EMBL" id="UOEL01000038">
    <property type="protein sequence ID" value="VAW10764.1"/>
    <property type="molecule type" value="Genomic_DNA"/>
</dbReference>
<name>A0A3B0TQ67_9ZZZZ</name>
<dbReference type="Pfam" id="PF18962">
    <property type="entry name" value="Por_Secre_tail"/>
    <property type="match status" value="1"/>
</dbReference>
<evidence type="ECO:0000259" key="3">
    <source>
        <dbReference type="Pfam" id="PF18998"/>
    </source>
</evidence>
<dbReference type="NCBIfam" id="TIGR04183">
    <property type="entry name" value="Por_Secre_tail"/>
    <property type="match status" value="1"/>
</dbReference>
<evidence type="ECO:0000259" key="1">
    <source>
        <dbReference type="Pfam" id="PF16403"/>
    </source>
</evidence>
<dbReference type="InterPro" id="IPR032179">
    <property type="entry name" value="Cry22Aa_Ig-like"/>
</dbReference>
<feature type="domain" description="Bacterial repeat" evidence="3">
    <location>
        <begin position="775"/>
        <end position="845"/>
    </location>
</feature>
<dbReference type="Gene3D" id="2.60.40.10">
    <property type="entry name" value="Immunoglobulins"/>
    <property type="match status" value="1"/>
</dbReference>
<proteinExistence type="predicted"/>
<dbReference type="Gene3D" id="2.160.20.10">
    <property type="entry name" value="Single-stranded right-handed beta-helix, Pectin lyase-like"/>
    <property type="match status" value="1"/>
</dbReference>
<accession>A0A3B0TQ67</accession>
<feature type="domain" description="Secretion system C-terminal sorting" evidence="2">
    <location>
        <begin position="929"/>
        <end position="997"/>
    </location>
</feature>
<feature type="domain" description="Pesticidal crystal protein Cry22Aa Ig-like" evidence="1">
    <location>
        <begin position="235"/>
        <end position="308"/>
    </location>
</feature>
<dbReference type="InterPro" id="IPR011050">
    <property type="entry name" value="Pectin_lyase_fold/virulence"/>
</dbReference>
<dbReference type="AlphaFoldDB" id="A0A3B0TQ67"/>
<dbReference type="InterPro" id="IPR013783">
    <property type="entry name" value="Ig-like_fold"/>
</dbReference>
<dbReference type="InterPro" id="IPR044060">
    <property type="entry name" value="Bacterial_rp_domain"/>
</dbReference>
<dbReference type="InterPro" id="IPR026444">
    <property type="entry name" value="Secre_tail"/>
</dbReference>
<dbReference type="NCBIfam" id="TIGR02543">
    <property type="entry name" value="List_Bact_rpt"/>
    <property type="match status" value="1"/>
</dbReference>
<reference evidence="4" key="1">
    <citation type="submission" date="2018-06" db="EMBL/GenBank/DDBJ databases">
        <authorList>
            <person name="Zhirakovskaya E."/>
        </authorList>
    </citation>
    <scope>NUCLEOTIDE SEQUENCE</scope>
</reference>
<dbReference type="InterPro" id="IPR006626">
    <property type="entry name" value="PbH1"/>
</dbReference>
<dbReference type="InterPro" id="IPR013378">
    <property type="entry name" value="InlB-like_B-rpt"/>
</dbReference>
<dbReference type="Pfam" id="PF18998">
    <property type="entry name" value="Flg_new_2"/>
    <property type="match status" value="2"/>
</dbReference>
<dbReference type="SUPFAM" id="SSF51126">
    <property type="entry name" value="Pectin lyase-like"/>
    <property type="match status" value="1"/>
</dbReference>
<sequence length="999" mass="107609">MVYVPNSEGDGDSWSEYDFNLVSNGVPIQAVQVEVSFKMFTPADYAPVENNHKFFYLHSGNYGNSVANIVVNSEAWGNGTVALPSINPGIDQVNYGHSWNMDQIPIWETGAGSWSTYQVFLEVATDQNDYGFYEIFKDGVFLTSTYEPTLNNWGWTGVGNPNFNGNELIRYATSTINNGGNFIDKGTLLGWANGATDGGFLVDTKFLIDDFRIRANSVHGPVGNSSTPDTTPPVITLTGTSPVEVALNTTYTDQGATAEDNIDGDITASITTDTSAVDTSTAGSYTVTYNVSDAAGNAAIEVTRTVNITNASARTNYYIDPINGSDGNTGTLASPWESFKNIMTYYNSSFHPPQWQELDPGDTIFLMDGVHDTVLNPGGNGGATDGGSFIAHFRFKDGDTANWFYIKAYPGANPILDPQGTGTGLRVHQSSYWDVSGFTIRNAYSASESGGIALSGISNVKVHDVEVHDTDGVDNNNMAGLHCAGCYDIEIYNSSFHDNYDRTNADTNGESTTNSSNIRFFRGGNVSVHDNQIYNSIPITNSKQGTGLSYKHASPDPDAYFNVYNNTFKNLKHFAFASGTANTHFHHNIVIDSDGVDSRDLGGPTHQVDQVFEYNTIYSSIYSLNYFSSGFVISPTTNWRNTDFPNDPQNIVVRNNIIYDIRNSYGNENGIINIGTYMNDDLYNAVYPELSIDSNCYYNPNLAVQLNIGVANGGNYGVLGGGYSLTEWQQELGFGTNSVEADPMFVGIASDNFRLIIGSPCSDMGAYVNLSTTQYTLATNTIGNGNVGLSPTGDTYDDGTVVNVTATPDAGWRFDGWSGDASGTDNPLSVTMTADKSVTATFSLITATQYTLTTSVMGNGSVSPTGGTFDEGTAVSVTATPDVGWRFDGWSGDLTGGTNPGSITMDGDRTVTATFINDEAFDTAISITPNPTPGVFTIDTGDDVLVYAAIYNELGQMIKESPIATETNEMDISHVATGVYFVKIFLQSGRTATKKIIKN</sequence>
<protein>
    <recommendedName>
        <fullName evidence="5">Chitinase</fullName>
    </recommendedName>
</protein>
<evidence type="ECO:0000259" key="2">
    <source>
        <dbReference type="Pfam" id="PF18962"/>
    </source>
</evidence>
<feature type="domain" description="Bacterial repeat" evidence="3">
    <location>
        <begin position="850"/>
        <end position="915"/>
    </location>
</feature>
<dbReference type="Pfam" id="PF16403">
    <property type="entry name" value="Bact_surface_Ig-like"/>
    <property type="match status" value="1"/>
</dbReference>
<dbReference type="SMART" id="SM00710">
    <property type="entry name" value="PbH1"/>
    <property type="match status" value="7"/>
</dbReference>
<gene>
    <name evidence="4" type="ORF">MNBD_BACTEROID03-2555</name>
</gene>
<dbReference type="InterPro" id="IPR012334">
    <property type="entry name" value="Pectin_lyas_fold"/>
</dbReference>